<reference evidence="1 2" key="1">
    <citation type="submission" date="2024-05" db="EMBL/GenBank/DDBJ databases">
        <authorList>
            <person name="Duchaud E."/>
        </authorList>
    </citation>
    <scope>NUCLEOTIDE SEQUENCE [LARGE SCALE GENOMIC DNA]</scope>
    <source>
        <strain evidence="1">Ena-SAMPLE-TAB-13-05-2024-13:56:06:370-140308</strain>
    </source>
</reference>
<gene>
    <name evidence="1" type="ORF">T190423A01A_10057</name>
</gene>
<dbReference type="Proteomes" id="UP001497527">
    <property type="component" value="Unassembled WGS sequence"/>
</dbReference>
<protein>
    <submittedName>
        <fullName evidence="1">Uncharacterized protein</fullName>
    </submittedName>
</protein>
<name>A0ABM9P7E5_9FLAO</name>
<accession>A0ABM9P7E5</accession>
<organism evidence="1 2">
    <name type="scientific">Tenacibaculum polynesiense</name>
    <dbReference type="NCBI Taxonomy" id="3137857"/>
    <lineage>
        <taxon>Bacteria</taxon>
        <taxon>Pseudomonadati</taxon>
        <taxon>Bacteroidota</taxon>
        <taxon>Flavobacteriia</taxon>
        <taxon>Flavobacteriales</taxon>
        <taxon>Flavobacteriaceae</taxon>
        <taxon>Tenacibaculum</taxon>
    </lineage>
</organism>
<comment type="caution">
    <text evidence="1">The sequence shown here is derived from an EMBL/GenBank/DDBJ whole genome shotgun (WGS) entry which is preliminary data.</text>
</comment>
<evidence type="ECO:0000313" key="2">
    <source>
        <dbReference type="Proteomes" id="UP001497527"/>
    </source>
</evidence>
<keyword evidence="2" id="KW-1185">Reference proteome</keyword>
<evidence type="ECO:0000313" key="1">
    <source>
        <dbReference type="EMBL" id="CAL2101494.1"/>
    </source>
</evidence>
<sequence length="57" mass="6288">MIKIIPTSIEIAPNIRLVVKASTGRLSQPYFPAIKENISCPHKPNAIIFDIPNFGIV</sequence>
<proteinExistence type="predicted"/>
<dbReference type="EMBL" id="CAXJIO010000010">
    <property type="protein sequence ID" value="CAL2101494.1"/>
    <property type="molecule type" value="Genomic_DNA"/>
</dbReference>